<organism evidence="2">
    <name type="scientific">uncultured Solirubrobacteraceae bacterium</name>
    <dbReference type="NCBI Taxonomy" id="1162706"/>
    <lineage>
        <taxon>Bacteria</taxon>
        <taxon>Bacillati</taxon>
        <taxon>Actinomycetota</taxon>
        <taxon>Thermoleophilia</taxon>
        <taxon>Solirubrobacterales</taxon>
        <taxon>Solirubrobacteraceae</taxon>
        <taxon>environmental samples</taxon>
    </lineage>
</organism>
<feature type="region of interest" description="Disordered" evidence="1">
    <location>
        <begin position="1"/>
        <end position="322"/>
    </location>
</feature>
<dbReference type="EC" id="1.3.1.9" evidence="2"/>
<feature type="compositionally biased region" description="Basic residues" evidence="1">
    <location>
        <begin position="92"/>
        <end position="108"/>
    </location>
</feature>
<feature type="compositionally biased region" description="Basic and acidic residues" evidence="1">
    <location>
        <begin position="223"/>
        <end position="235"/>
    </location>
</feature>
<dbReference type="AlphaFoldDB" id="A0A6J4SQ01"/>
<gene>
    <name evidence="2" type="ORF">AVDCRST_MAG67-1910</name>
</gene>
<feature type="compositionally biased region" description="Basic residues" evidence="1">
    <location>
        <begin position="236"/>
        <end position="259"/>
    </location>
</feature>
<feature type="compositionally biased region" description="Basic and acidic residues" evidence="1">
    <location>
        <begin position="1"/>
        <end position="15"/>
    </location>
</feature>
<feature type="compositionally biased region" description="Basic and acidic residues" evidence="1">
    <location>
        <begin position="182"/>
        <end position="216"/>
    </location>
</feature>
<keyword evidence="2" id="KW-0560">Oxidoreductase</keyword>
<sequence>EPAHALHRAVRDRDPGPPGAGVAGGFRRPRRRGRRGRCDGQHRRRVLACGRAARADRAGARAQRPAVRRQPSGAVARRGRLRSDAGSASRRGLVRARPPRRARRARARGGREGHPPGAHARPGARGIRSRHRRLRRAGQRGGRAGDGGRGEHDGARAAGRRCGRAGAGARRRRRRRRSRARGRPDARCGRGERRHALSRLDRGERDAALEGPDPRRPLRGLRALRDVGRDPPGERLRRRAARHPHAVRRRVVRPLRRGRRAGEAPARRDHALRSRGHARGADALCRPDGGSDRRGAAGRRDRAPDGGRRLRCAAPRRRELRV</sequence>
<name>A0A6J4SQ01_9ACTN</name>
<feature type="compositionally biased region" description="Low complexity" evidence="1">
    <location>
        <begin position="60"/>
        <end position="71"/>
    </location>
</feature>
<reference evidence="2" key="1">
    <citation type="submission" date="2020-02" db="EMBL/GenBank/DDBJ databases">
        <authorList>
            <person name="Meier V. D."/>
        </authorList>
    </citation>
    <scope>NUCLEOTIDE SEQUENCE</scope>
    <source>
        <strain evidence="2">AVDCRST_MAG67</strain>
    </source>
</reference>
<evidence type="ECO:0000313" key="2">
    <source>
        <dbReference type="EMBL" id="CAA9501345.1"/>
    </source>
</evidence>
<proteinExistence type="predicted"/>
<evidence type="ECO:0000256" key="1">
    <source>
        <dbReference type="SAM" id="MobiDB-lite"/>
    </source>
</evidence>
<feature type="compositionally biased region" description="Basic and acidic residues" evidence="1">
    <location>
        <begin position="146"/>
        <end position="155"/>
    </location>
</feature>
<feature type="compositionally biased region" description="Basic residues" evidence="1">
    <location>
        <begin position="158"/>
        <end position="181"/>
    </location>
</feature>
<feature type="non-terminal residue" evidence="2">
    <location>
        <position position="322"/>
    </location>
</feature>
<protein>
    <submittedName>
        <fullName evidence="2">Enoyl-[acyl-carrier-protein] reductase [FMN]</fullName>
        <ecNumber evidence="2">1.3.1.9</ecNumber>
    </submittedName>
</protein>
<feature type="compositionally biased region" description="Basic residues" evidence="1">
    <location>
        <begin position="309"/>
        <end position="322"/>
    </location>
</feature>
<feature type="compositionally biased region" description="Basic and acidic residues" evidence="1">
    <location>
        <begin position="260"/>
        <end position="272"/>
    </location>
</feature>
<accession>A0A6J4SQ01</accession>
<dbReference type="EMBL" id="CADCVQ010000082">
    <property type="protein sequence ID" value="CAA9501345.1"/>
    <property type="molecule type" value="Genomic_DNA"/>
</dbReference>
<feature type="compositionally biased region" description="Low complexity" evidence="1">
    <location>
        <begin position="115"/>
        <end position="126"/>
    </location>
</feature>
<feature type="compositionally biased region" description="Basic and acidic residues" evidence="1">
    <location>
        <begin position="289"/>
        <end position="308"/>
    </location>
</feature>
<dbReference type="GO" id="GO:0004318">
    <property type="term" value="F:enoyl-[acyl-carrier-protein] reductase (NADH) activity"/>
    <property type="evidence" value="ECO:0007669"/>
    <property type="project" value="UniProtKB-EC"/>
</dbReference>
<feature type="non-terminal residue" evidence="2">
    <location>
        <position position="1"/>
    </location>
</feature>
<feature type="compositionally biased region" description="Basic residues" evidence="1">
    <location>
        <begin position="127"/>
        <end position="138"/>
    </location>
</feature>